<dbReference type="Proteomes" id="UP000828390">
    <property type="component" value="Unassembled WGS sequence"/>
</dbReference>
<reference evidence="2" key="1">
    <citation type="journal article" date="2019" name="bioRxiv">
        <title>The Genome of the Zebra Mussel, Dreissena polymorpha: A Resource for Invasive Species Research.</title>
        <authorList>
            <person name="McCartney M.A."/>
            <person name="Auch B."/>
            <person name="Kono T."/>
            <person name="Mallez S."/>
            <person name="Zhang Y."/>
            <person name="Obille A."/>
            <person name="Becker A."/>
            <person name="Abrahante J.E."/>
            <person name="Garbe J."/>
            <person name="Badalamenti J.P."/>
            <person name="Herman A."/>
            <person name="Mangelson H."/>
            <person name="Liachko I."/>
            <person name="Sullivan S."/>
            <person name="Sone E.D."/>
            <person name="Koren S."/>
            <person name="Silverstein K.A.T."/>
            <person name="Beckman K.B."/>
            <person name="Gohl D.M."/>
        </authorList>
    </citation>
    <scope>NUCLEOTIDE SEQUENCE</scope>
    <source>
        <strain evidence="2">Duluth1</strain>
        <tissue evidence="2">Whole animal</tissue>
    </source>
</reference>
<gene>
    <name evidence="2" type="ORF">DPMN_147996</name>
</gene>
<evidence type="ECO:0000256" key="1">
    <source>
        <dbReference type="SAM" id="Phobius"/>
    </source>
</evidence>
<feature type="transmembrane region" description="Helical" evidence="1">
    <location>
        <begin position="31"/>
        <end position="53"/>
    </location>
</feature>
<accession>A0A9D4J3I7</accession>
<dbReference type="AlphaFoldDB" id="A0A9D4J3I7"/>
<comment type="caution">
    <text evidence="2">The sequence shown here is derived from an EMBL/GenBank/DDBJ whole genome shotgun (WGS) entry which is preliminary data.</text>
</comment>
<keyword evidence="1" id="KW-0472">Membrane</keyword>
<keyword evidence="3" id="KW-1185">Reference proteome</keyword>
<keyword evidence="1" id="KW-0812">Transmembrane</keyword>
<name>A0A9D4J3I7_DREPO</name>
<sequence length="55" mass="6418">MPDKADCTVILAKLESVLLCRRINRDWVHSLYHFMSSQIFLLLLSLLQLLPLLHV</sequence>
<keyword evidence="1" id="KW-1133">Transmembrane helix</keyword>
<evidence type="ECO:0000313" key="2">
    <source>
        <dbReference type="EMBL" id="KAH3794463.1"/>
    </source>
</evidence>
<dbReference type="EMBL" id="JAIWYP010000007">
    <property type="protein sequence ID" value="KAH3794463.1"/>
    <property type="molecule type" value="Genomic_DNA"/>
</dbReference>
<protein>
    <submittedName>
        <fullName evidence="2">Uncharacterized protein</fullName>
    </submittedName>
</protein>
<reference evidence="2" key="2">
    <citation type="submission" date="2020-11" db="EMBL/GenBank/DDBJ databases">
        <authorList>
            <person name="McCartney M.A."/>
            <person name="Auch B."/>
            <person name="Kono T."/>
            <person name="Mallez S."/>
            <person name="Becker A."/>
            <person name="Gohl D.M."/>
            <person name="Silverstein K.A.T."/>
            <person name="Koren S."/>
            <person name="Bechman K.B."/>
            <person name="Herman A."/>
            <person name="Abrahante J.E."/>
            <person name="Garbe J."/>
        </authorList>
    </citation>
    <scope>NUCLEOTIDE SEQUENCE</scope>
    <source>
        <strain evidence="2">Duluth1</strain>
        <tissue evidence="2">Whole animal</tissue>
    </source>
</reference>
<evidence type="ECO:0000313" key="3">
    <source>
        <dbReference type="Proteomes" id="UP000828390"/>
    </source>
</evidence>
<proteinExistence type="predicted"/>
<organism evidence="2 3">
    <name type="scientific">Dreissena polymorpha</name>
    <name type="common">Zebra mussel</name>
    <name type="synonym">Mytilus polymorpha</name>
    <dbReference type="NCBI Taxonomy" id="45954"/>
    <lineage>
        <taxon>Eukaryota</taxon>
        <taxon>Metazoa</taxon>
        <taxon>Spiralia</taxon>
        <taxon>Lophotrochozoa</taxon>
        <taxon>Mollusca</taxon>
        <taxon>Bivalvia</taxon>
        <taxon>Autobranchia</taxon>
        <taxon>Heteroconchia</taxon>
        <taxon>Euheterodonta</taxon>
        <taxon>Imparidentia</taxon>
        <taxon>Neoheterodontei</taxon>
        <taxon>Myida</taxon>
        <taxon>Dreissenoidea</taxon>
        <taxon>Dreissenidae</taxon>
        <taxon>Dreissena</taxon>
    </lineage>
</organism>